<name>A0A9P7ZKE0_9HYPO</name>
<sequence>MHTSTNRILDARLQTSSWPVLSNTTIQKQQIINTIRLLMESPRLHYMGGTQSIAALEGPDDTPCLRLDIARLHPGRFLPTPENCPSFASPRNLPNSLHYADLVPGSCNRDRQRSHYRRRSLCQSDLRPHISEFEEARGRLNLCPRSDPQTKEMALSIWLSCSNIKKAVNGLSMHKSWWLASDWDTWLANTASAALNKQLGGCLQHPTRAK</sequence>
<gene>
    <name evidence="1" type="ORF">F5Z01DRAFT_125672</name>
</gene>
<comment type="caution">
    <text evidence="1">The sequence shown here is derived from an EMBL/GenBank/DDBJ whole genome shotgun (WGS) entry which is preliminary data.</text>
</comment>
<accession>A0A9P7ZKE0</accession>
<keyword evidence="2" id="KW-1185">Reference proteome</keyword>
<dbReference type="GeneID" id="70288430"/>
<proteinExistence type="predicted"/>
<dbReference type="EMBL" id="MU251256">
    <property type="protein sequence ID" value="KAG9253729.1"/>
    <property type="molecule type" value="Genomic_DNA"/>
</dbReference>
<organism evidence="1 2">
    <name type="scientific">Emericellopsis atlantica</name>
    <dbReference type="NCBI Taxonomy" id="2614577"/>
    <lineage>
        <taxon>Eukaryota</taxon>
        <taxon>Fungi</taxon>
        <taxon>Dikarya</taxon>
        <taxon>Ascomycota</taxon>
        <taxon>Pezizomycotina</taxon>
        <taxon>Sordariomycetes</taxon>
        <taxon>Hypocreomycetidae</taxon>
        <taxon>Hypocreales</taxon>
        <taxon>Bionectriaceae</taxon>
        <taxon>Emericellopsis</taxon>
    </lineage>
</organism>
<protein>
    <submittedName>
        <fullName evidence="1">Uncharacterized protein</fullName>
    </submittedName>
</protein>
<evidence type="ECO:0000313" key="1">
    <source>
        <dbReference type="EMBL" id="KAG9253729.1"/>
    </source>
</evidence>
<dbReference type="AlphaFoldDB" id="A0A9P7ZKE0"/>
<reference evidence="1" key="1">
    <citation type="journal article" date="2021" name="IMA Fungus">
        <title>Genomic characterization of three marine fungi, including Emericellopsis atlantica sp. nov. with signatures of a generalist lifestyle and marine biomass degradation.</title>
        <authorList>
            <person name="Hagestad O.C."/>
            <person name="Hou L."/>
            <person name="Andersen J.H."/>
            <person name="Hansen E.H."/>
            <person name="Altermark B."/>
            <person name="Li C."/>
            <person name="Kuhnert E."/>
            <person name="Cox R.J."/>
            <person name="Crous P.W."/>
            <person name="Spatafora J.W."/>
            <person name="Lail K."/>
            <person name="Amirebrahimi M."/>
            <person name="Lipzen A."/>
            <person name="Pangilinan J."/>
            <person name="Andreopoulos W."/>
            <person name="Hayes R.D."/>
            <person name="Ng V."/>
            <person name="Grigoriev I.V."/>
            <person name="Jackson S.A."/>
            <person name="Sutton T.D.S."/>
            <person name="Dobson A.D.W."/>
            <person name="Rama T."/>
        </authorList>
    </citation>
    <scope>NUCLEOTIDE SEQUENCE</scope>
    <source>
        <strain evidence="1">TS7</strain>
    </source>
</reference>
<dbReference type="Proteomes" id="UP000887229">
    <property type="component" value="Unassembled WGS sequence"/>
</dbReference>
<dbReference type="RefSeq" id="XP_046117653.1">
    <property type="nucleotide sequence ID" value="XM_046257527.1"/>
</dbReference>
<evidence type="ECO:0000313" key="2">
    <source>
        <dbReference type="Proteomes" id="UP000887229"/>
    </source>
</evidence>